<dbReference type="Proteomes" id="UP000256326">
    <property type="component" value="Unassembled WGS sequence"/>
</dbReference>
<accession>A0A3D9CML7</accession>
<protein>
    <submittedName>
        <fullName evidence="1">Uncharacterized protein</fullName>
    </submittedName>
</protein>
<evidence type="ECO:0000313" key="1">
    <source>
        <dbReference type="EMBL" id="REC66985.1"/>
    </source>
</evidence>
<organism evidence="1 2">
    <name type="scientific">Epilithonimonas hispanica</name>
    <dbReference type="NCBI Taxonomy" id="358687"/>
    <lineage>
        <taxon>Bacteria</taxon>
        <taxon>Pseudomonadati</taxon>
        <taxon>Bacteroidota</taxon>
        <taxon>Flavobacteriia</taxon>
        <taxon>Flavobacteriales</taxon>
        <taxon>Weeksellaceae</taxon>
        <taxon>Chryseobacterium group</taxon>
        <taxon>Epilithonimonas</taxon>
    </lineage>
</organism>
<evidence type="ECO:0000313" key="2">
    <source>
        <dbReference type="Proteomes" id="UP000256326"/>
    </source>
</evidence>
<name>A0A3D9CML7_9FLAO</name>
<reference evidence="1 2" key="1">
    <citation type="journal article" date="2006" name="Int. J. Syst. Evol. Microbiol.">
        <title>Chryseobacterium hispanicum sp. nov., isolated from the drinking water distribution system of Sevilla, Spain.</title>
        <authorList>
            <person name="Gallego V."/>
            <person name="Garcia M.T."/>
            <person name="Ventosa A."/>
        </authorList>
    </citation>
    <scope>NUCLEOTIDE SEQUENCE [LARGE SCALE GENOMIC DNA]</scope>
    <source>
        <strain evidence="1 2">KCTC 22104</strain>
    </source>
</reference>
<sequence>MIITNILNIVSYLEVKSFPKNVYAIRIKDEKENLYDIAINHNGYCPVINNEREQSRFNDYLSNLENSTINEYFKSLKKRKPKLYSTQLEVLTDSNGELYHLSKVVG</sequence>
<dbReference type="AlphaFoldDB" id="A0A3D9CML7"/>
<gene>
    <name evidence="1" type="ORF">DRF58_15765</name>
</gene>
<proteinExistence type="predicted"/>
<comment type="caution">
    <text evidence="1">The sequence shown here is derived from an EMBL/GenBank/DDBJ whole genome shotgun (WGS) entry which is preliminary data.</text>
</comment>
<keyword evidence="2" id="KW-1185">Reference proteome</keyword>
<dbReference type="EMBL" id="QNUG01000049">
    <property type="protein sequence ID" value="REC66985.1"/>
    <property type="molecule type" value="Genomic_DNA"/>
</dbReference>
<dbReference type="RefSeq" id="WP_116036798.1">
    <property type="nucleotide sequence ID" value="NZ_JBHLVV010000116.1"/>
</dbReference>